<gene>
    <name evidence="2" type="ORF">FMEXI_4302</name>
</gene>
<dbReference type="AlphaFoldDB" id="A0A8H5J5Q3"/>
<evidence type="ECO:0000313" key="3">
    <source>
        <dbReference type="Proteomes" id="UP000522262"/>
    </source>
</evidence>
<feature type="domain" description="2EXR" evidence="1">
    <location>
        <begin position="9"/>
        <end position="111"/>
    </location>
</feature>
<comment type="caution">
    <text evidence="2">The sequence shown here is derived from an EMBL/GenBank/DDBJ whole genome shotgun (WGS) entry which is preliminary data.</text>
</comment>
<dbReference type="EMBL" id="JAAOAM010000090">
    <property type="protein sequence ID" value="KAF5549315.1"/>
    <property type="molecule type" value="Genomic_DNA"/>
</dbReference>
<reference evidence="2 3" key="1">
    <citation type="submission" date="2020-05" db="EMBL/GenBank/DDBJ databases">
        <title>Identification and distribution of gene clusters putatively required for synthesis of sphingolipid metabolism inhibitors in phylogenetically diverse species of the filamentous fungus Fusarium.</title>
        <authorList>
            <person name="Kim H.-S."/>
            <person name="Busman M."/>
            <person name="Brown D.W."/>
            <person name="Divon H."/>
            <person name="Uhlig S."/>
            <person name="Proctor R.H."/>
        </authorList>
    </citation>
    <scope>NUCLEOTIDE SEQUENCE [LARGE SCALE GENOMIC DNA]</scope>
    <source>
        <strain evidence="2 3">NRRL 53147</strain>
    </source>
</reference>
<evidence type="ECO:0000259" key="1">
    <source>
        <dbReference type="Pfam" id="PF20150"/>
    </source>
</evidence>
<protein>
    <recommendedName>
        <fullName evidence="1">2EXR domain-containing protein</fullName>
    </recommendedName>
</protein>
<sequence>MGQSMSSDFESFNNLPPELRLMIWEEAIPKKKDTHAAYKIFHDAFLRGLRFKKPEDADGPRSLMEACYDARAVTMKSGSYMTVKDKRSRIFCKTLRGIFEKRYHSVWVDSSITTLHVPIAALTCGRIISLPTSIQAIACMVPTPKGLEALQNCLTHDPEYKGIKTVYLGIAGIPINYSNGDDPDCYPCTKSESAVVPLDDEKLITYLASAYKVHVSTAIGDGVIREDAFHRKSALRFKKSLEKDWTYQQDLRSKWDPKNGVRLLPAVIFGQKTRPVVLCTSGRLRGAALKLQVGWRMAQADLMWMDAFAYDNGAGNEDNLNELLYQRRVRRAVRSEKDMLRDFHWSPHNAEGEKRWTAYLR</sequence>
<name>A0A8H5J5Q3_9HYPO</name>
<dbReference type="Pfam" id="PF20150">
    <property type="entry name" value="2EXR"/>
    <property type="match status" value="1"/>
</dbReference>
<organism evidence="2 3">
    <name type="scientific">Fusarium mexicanum</name>
    <dbReference type="NCBI Taxonomy" id="751941"/>
    <lineage>
        <taxon>Eukaryota</taxon>
        <taxon>Fungi</taxon>
        <taxon>Dikarya</taxon>
        <taxon>Ascomycota</taxon>
        <taxon>Pezizomycotina</taxon>
        <taxon>Sordariomycetes</taxon>
        <taxon>Hypocreomycetidae</taxon>
        <taxon>Hypocreales</taxon>
        <taxon>Nectriaceae</taxon>
        <taxon>Fusarium</taxon>
        <taxon>Fusarium fujikuroi species complex</taxon>
    </lineage>
</organism>
<keyword evidence="3" id="KW-1185">Reference proteome</keyword>
<dbReference type="Proteomes" id="UP000522262">
    <property type="component" value="Unassembled WGS sequence"/>
</dbReference>
<dbReference type="InterPro" id="IPR045518">
    <property type="entry name" value="2EXR"/>
</dbReference>
<accession>A0A8H5J5Q3</accession>
<proteinExistence type="predicted"/>
<evidence type="ECO:0000313" key="2">
    <source>
        <dbReference type="EMBL" id="KAF5549315.1"/>
    </source>
</evidence>